<dbReference type="Gene3D" id="3.40.50.300">
    <property type="entry name" value="P-loop containing nucleotide triphosphate hydrolases"/>
    <property type="match status" value="1"/>
</dbReference>
<dbReference type="Gene3D" id="3.30.40.10">
    <property type="entry name" value="Zinc/RING finger domain, C3HC4 (zinc finger)"/>
    <property type="match status" value="1"/>
</dbReference>
<keyword evidence="8" id="KW-0175">Coiled coil</keyword>
<dbReference type="GO" id="GO:0003712">
    <property type="term" value="F:transcription coregulator activity"/>
    <property type="evidence" value="ECO:0007669"/>
    <property type="project" value="InterPro"/>
</dbReference>
<dbReference type="SUPFAM" id="SSF52540">
    <property type="entry name" value="P-loop containing nucleoside triphosphate hydrolases"/>
    <property type="match status" value="2"/>
</dbReference>
<dbReference type="GO" id="GO:0016787">
    <property type="term" value="F:hydrolase activity"/>
    <property type="evidence" value="ECO:0007669"/>
    <property type="project" value="UniProtKB-KW"/>
</dbReference>
<dbReference type="InterPro" id="IPR001841">
    <property type="entry name" value="Znf_RING"/>
</dbReference>
<dbReference type="GO" id="GO:0000209">
    <property type="term" value="P:protein polyubiquitination"/>
    <property type="evidence" value="ECO:0007669"/>
    <property type="project" value="TreeGrafter"/>
</dbReference>
<evidence type="ECO:0000256" key="3">
    <source>
        <dbReference type="ARBA" id="ARBA00022771"/>
    </source>
</evidence>
<feature type="domain" description="Helicase C-terminal" evidence="12">
    <location>
        <begin position="1056"/>
        <end position="1201"/>
    </location>
</feature>
<dbReference type="GO" id="GO:0061630">
    <property type="term" value="F:ubiquitin protein ligase activity"/>
    <property type="evidence" value="ECO:0007669"/>
    <property type="project" value="TreeGrafter"/>
</dbReference>
<evidence type="ECO:0000256" key="5">
    <source>
        <dbReference type="ARBA" id="ARBA00022833"/>
    </source>
</evidence>
<dbReference type="Proteomes" id="UP000838763">
    <property type="component" value="Unassembled WGS sequence"/>
</dbReference>
<dbReference type="SUPFAM" id="SSF57850">
    <property type="entry name" value="RING/U-box"/>
    <property type="match status" value="1"/>
</dbReference>
<sequence>MPHPRKRGGRFGGTTSSADASHLDIGIEEPFPLELATFLEDLPRGDLDSSQRLRGSASIGQTIHSVGPSYFFPQNGRTGTGGDEWSPLDFYEAAYVPATDDSVSSTISVPGMTSALYPFQKRTVQWLLRREGVEWVKEDGNEGGVQDINTPSTDGLPLSFRRVRDLNGKEGYLSDIFHLITTDLSNFRASEQVLKGGILAEEMGLGKTLEMIGLILLHPRPGRSLAVNFDDPNLLNPTGATLIVTPTPLRQQWMDELLRHAPHLKIMNYGGCKVQGREEELSLVYELAEQDIVITTYQVLSAELSYVLEPPARSRRHERKYYRTKSPLMQLQWWRVCLDEAQMIESGVSRAAEVAKLVPRVNAWGITGTPVKNVVQDLRGLLIFLQYEPFNFLTESWRDLTTLDKPAFRQLFRRLALRHTKALVRDEIKLPRQNRYVITVPFAAVEEQHYQSMFKQMTEDCDVDAQGNPVAALHPEVLIRRLYGGAKNRPMRTVDEVLDAMIEQNEKLILTEQRSYLMSMLTRGQLLENGPRVREALSIWEKVRDTTSPLVDKMQKKLDNAIHEASGGRISVEGADGYELENETYSQEHQAKITELRRRLRLMLEVYHRAIFFCASAYFQIKENKDLTEPDSEGFNQLQGLEDESYEKAKAVRRKILAETFRKIEALRNRLTSRASEQAFAVVPELITRKERGLESRTLIEQLEELYEMLNDQANQLDEWREQVVQILLEPLVDQDEEGVERTGEEFSDSTKLQDKLLAYVSVLRAAVSDRQDAITGQINERVRHEMHMETANALDGTTSYGPLFLELKEVRDKLKPDPSQTSLRGIISGLRQIKNKYAREDSNSGERQALETRVVNAHMMAIQKDTIAQTKAATAMESELELFTTIMNARVDYYRQLQMVSDSVLPYKGDKDDDAMQRLRATEDKLQQKLAAAESKHRYLVNLQEAGSKSSEPRICVICQTAFVTGVLTICGHQFCKECMMLWFRAHRNCPVCKQHLKPSNLHDIVLKPQQLRIHAEAIGEDNGEGEAVGRHPDKLEAIRDVDLDGPSFTTKVDNLVRHLLWLRESDPGSKSIIYSSFSYFLLILENAFRRYRIGYTSITRSDGIKTFKEDPGIEVFILHARSHSSGLNLVNANHVFLCEPLLNTALELQAIARIDRIGQQHETTVWLYIIDGTVEESIYNLSARGTTAAEFDMANAIEMEQAPELSRLIRKDGIGGEVVDKRDTPPIETAAPMASTTEVMANRDLFLRVQVASMGAWDDFLDNIRSPDALADLLLRPRAGNSDCLDPRIPLYLQTVLELEYIDPPAILKALYRYSTSHTQSQSGVEKLPPIRWRSSYSAEEVMFYRLTKVVVHGGAIRAPSDALRMMDIVARWMALFTAAFRTLLPTSWVSWIILVRGRKWKARKLMLESLVHFVPTLQNASIAERLELFRSTLSSFEPVEKVKDGEEAKGLDEMLDSSVGLDTVILPELHITNSRAGLYIYLNACATPCSPTTPEFCITEALNQVDTSTFPTLSSMFDDSPNTNPLTDNVREEFCFACCLHNLMPQSHIETLLGENTYQTLPSGGRYVKEDLVRDCAADPEKFQSLIGELDNMDGNVGAVCQALTEVLGRLCANKETMSLKTLCSQLARKPLSLDVMLLFVKPASILQPICDLLDNWQYEEDQGEYQPVYEEFGSILLLLLAFAYRYNLTPADIGIRSRDSFVSKLLSQGHLGRPLDSLTEQEQEHLDGWIRGLFDTDTGVWETN</sequence>
<dbReference type="PROSITE" id="PS00518">
    <property type="entry name" value="ZF_RING_1"/>
    <property type="match status" value="1"/>
</dbReference>
<dbReference type="InterPro" id="IPR017907">
    <property type="entry name" value="Znf_RING_CS"/>
</dbReference>
<evidence type="ECO:0000259" key="10">
    <source>
        <dbReference type="PROSITE" id="PS50089"/>
    </source>
</evidence>
<dbReference type="PROSITE" id="PS51192">
    <property type="entry name" value="HELICASE_ATP_BIND_1"/>
    <property type="match status" value="1"/>
</dbReference>
<dbReference type="Pfam" id="PF26021">
    <property type="entry name" value="Ferritin_C144_05"/>
    <property type="match status" value="1"/>
</dbReference>
<accession>A0A9P1M4Z4</accession>
<dbReference type="InterPro" id="IPR049730">
    <property type="entry name" value="SNF2/RAD54-like_C"/>
</dbReference>
<dbReference type="GO" id="GO:0006974">
    <property type="term" value="P:DNA damage response"/>
    <property type="evidence" value="ECO:0007669"/>
    <property type="project" value="TreeGrafter"/>
</dbReference>
<feature type="domain" description="RING-type" evidence="10">
    <location>
        <begin position="957"/>
        <end position="995"/>
    </location>
</feature>
<feature type="domain" description="Helicase ATP-binding" evidence="11">
    <location>
        <begin position="188"/>
        <end position="388"/>
    </location>
</feature>
<keyword evidence="14" id="KW-1185">Reference proteome</keyword>
<feature type="region of interest" description="Disordered" evidence="9">
    <location>
        <begin position="1"/>
        <end position="22"/>
    </location>
</feature>
<dbReference type="InterPro" id="IPR027417">
    <property type="entry name" value="P-loop_NTPase"/>
</dbReference>
<feature type="coiled-coil region" evidence="8">
    <location>
        <begin position="700"/>
        <end position="730"/>
    </location>
</feature>
<evidence type="ECO:0000256" key="9">
    <source>
        <dbReference type="SAM" id="MobiDB-lite"/>
    </source>
</evidence>
<dbReference type="GO" id="GO:0005524">
    <property type="term" value="F:ATP binding"/>
    <property type="evidence" value="ECO:0007669"/>
    <property type="project" value="InterPro"/>
</dbReference>
<dbReference type="GO" id="GO:0006357">
    <property type="term" value="P:regulation of transcription by RNA polymerase II"/>
    <property type="evidence" value="ECO:0007669"/>
    <property type="project" value="InterPro"/>
</dbReference>
<reference evidence="13" key="1">
    <citation type="submission" date="2022-11" db="EMBL/GenBank/DDBJ databases">
        <authorList>
            <person name="Scott C."/>
            <person name="Bruce N."/>
        </authorList>
    </citation>
    <scope>NUCLEOTIDE SEQUENCE</scope>
</reference>
<evidence type="ECO:0000256" key="1">
    <source>
        <dbReference type="ARBA" id="ARBA00022723"/>
    </source>
</evidence>
<dbReference type="PROSITE" id="PS51194">
    <property type="entry name" value="HELICASE_CTER"/>
    <property type="match status" value="1"/>
</dbReference>
<proteinExistence type="predicted"/>
<comment type="caution">
    <text evidence="13">The sequence shown here is derived from an EMBL/GenBank/DDBJ whole genome shotgun (WGS) entry which is preliminary data.</text>
</comment>
<name>A0A9P1M4Z4_9PEZI</name>
<evidence type="ECO:0000259" key="12">
    <source>
        <dbReference type="PROSITE" id="PS51194"/>
    </source>
</evidence>
<dbReference type="GO" id="GO:0008270">
    <property type="term" value="F:zinc ion binding"/>
    <property type="evidence" value="ECO:0007669"/>
    <property type="project" value="UniProtKB-KW"/>
</dbReference>
<dbReference type="InterPro" id="IPR052583">
    <property type="entry name" value="ATP-helicase/E3_Ub-Ligase"/>
</dbReference>
<dbReference type="InterPro" id="IPR013083">
    <property type="entry name" value="Znf_RING/FYVE/PHD"/>
</dbReference>
<evidence type="ECO:0000256" key="8">
    <source>
        <dbReference type="SAM" id="Coils"/>
    </source>
</evidence>
<dbReference type="InterPro" id="IPR014001">
    <property type="entry name" value="Helicase_ATP-bd"/>
</dbReference>
<keyword evidence="6" id="KW-0067">ATP-binding</keyword>
<dbReference type="InterPro" id="IPR001650">
    <property type="entry name" value="Helicase_C-like"/>
</dbReference>
<evidence type="ECO:0000256" key="2">
    <source>
        <dbReference type="ARBA" id="ARBA00022741"/>
    </source>
</evidence>
<keyword evidence="2" id="KW-0547">Nucleotide-binding</keyword>
<dbReference type="InterPro" id="IPR038718">
    <property type="entry name" value="SNF2-like_sf"/>
</dbReference>
<dbReference type="Gene3D" id="3.40.50.10810">
    <property type="entry name" value="Tandem AAA-ATPase domain"/>
    <property type="match status" value="1"/>
</dbReference>
<dbReference type="Pfam" id="PF00271">
    <property type="entry name" value="Helicase_C"/>
    <property type="match status" value="1"/>
</dbReference>
<evidence type="ECO:0000259" key="11">
    <source>
        <dbReference type="PROSITE" id="PS51192"/>
    </source>
</evidence>
<dbReference type="Pfam" id="PF08689">
    <property type="entry name" value="Med5"/>
    <property type="match status" value="1"/>
</dbReference>
<dbReference type="PANTHER" id="PTHR45865:SF1">
    <property type="entry name" value="E3 UBIQUITIN-PROTEIN LIGASE SHPRH"/>
    <property type="match status" value="1"/>
</dbReference>
<dbReference type="SMART" id="SM00184">
    <property type="entry name" value="RING"/>
    <property type="match status" value="1"/>
</dbReference>
<evidence type="ECO:0000256" key="6">
    <source>
        <dbReference type="ARBA" id="ARBA00022840"/>
    </source>
</evidence>
<keyword evidence="1" id="KW-0479">Metal-binding</keyword>
<dbReference type="SMART" id="SM00487">
    <property type="entry name" value="DEXDc"/>
    <property type="match status" value="1"/>
</dbReference>
<dbReference type="InterPro" id="IPR000330">
    <property type="entry name" value="SNF2_N"/>
</dbReference>
<dbReference type="GO" id="GO:0016592">
    <property type="term" value="C:mediator complex"/>
    <property type="evidence" value="ECO:0007669"/>
    <property type="project" value="InterPro"/>
</dbReference>
<evidence type="ECO:0000256" key="4">
    <source>
        <dbReference type="ARBA" id="ARBA00022801"/>
    </source>
</evidence>
<dbReference type="EMBL" id="CALLCH030000001">
    <property type="protein sequence ID" value="CAI4210485.1"/>
    <property type="molecule type" value="Genomic_DNA"/>
</dbReference>
<keyword evidence="3 7" id="KW-0863">Zinc-finger</keyword>
<evidence type="ECO:0000313" key="14">
    <source>
        <dbReference type="Proteomes" id="UP000838763"/>
    </source>
</evidence>
<dbReference type="InterPro" id="IPR059033">
    <property type="entry name" value="C144_05_dom"/>
</dbReference>
<dbReference type="PANTHER" id="PTHR45865">
    <property type="entry name" value="E3 UBIQUITIN-PROTEIN LIGASE SHPRH FAMILY MEMBER"/>
    <property type="match status" value="1"/>
</dbReference>
<dbReference type="Pfam" id="PF00176">
    <property type="entry name" value="SNF2-rel_dom"/>
    <property type="match status" value="1"/>
</dbReference>
<dbReference type="OrthoDB" id="5330228at2759"/>
<keyword evidence="4" id="KW-0378">Hydrolase</keyword>
<dbReference type="CDD" id="cd18793">
    <property type="entry name" value="SF2_C_SNF"/>
    <property type="match status" value="1"/>
</dbReference>
<dbReference type="Pfam" id="PF13639">
    <property type="entry name" value="zf-RING_2"/>
    <property type="match status" value="1"/>
</dbReference>
<evidence type="ECO:0000313" key="13">
    <source>
        <dbReference type="EMBL" id="CAI4210485.1"/>
    </source>
</evidence>
<dbReference type="CDD" id="cd18070">
    <property type="entry name" value="DEXQc_SHPRH"/>
    <property type="match status" value="1"/>
</dbReference>
<organism evidence="13 14">
    <name type="scientific">Parascedosporium putredinis</name>
    <dbReference type="NCBI Taxonomy" id="1442378"/>
    <lineage>
        <taxon>Eukaryota</taxon>
        <taxon>Fungi</taxon>
        <taxon>Dikarya</taxon>
        <taxon>Ascomycota</taxon>
        <taxon>Pezizomycotina</taxon>
        <taxon>Sordariomycetes</taxon>
        <taxon>Hypocreomycetidae</taxon>
        <taxon>Microascales</taxon>
        <taxon>Microascaceae</taxon>
        <taxon>Parascedosporium</taxon>
    </lineage>
</organism>
<dbReference type="InterPro" id="IPR014801">
    <property type="entry name" value="Mediator_Med5_fun"/>
</dbReference>
<keyword evidence="5" id="KW-0862">Zinc</keyword>
<evidence type="ECO:0000256" key="7">
    <source>
        <dbReference type="PROSITE-ProRule" id="PRU00175"/>
    </source>
</evidence>
<protein>
    <submittedName>
        <fullName evidence="13">Uncharacterized protein</fullName>
    </submittedName>
</protein>
<gene>
    <name evidence="13" type="ORF">PPNO1_LOCUS287</name>
</gene>
<dbReference type="PROSITE" id="PS50089">
    <property type="entry name" value="ZF_RING_2"/>
    <property type="match status" value="1"/>
</dbReference>